<keyword evidence="2" id="KW-0808">Transferase</keyword>
<proteinExistence type="inferred from homology"/>
<feature type="domain" description="4'-phosphopantetheinyl transferase" evidence="3">
    <location>
        <begin position="95"/>
        <end position="170"/>
    </location>
</feature>
<reference evidence="4 5" key="1">
    <citation type="journal article" date="2015" name="Genome Biol. Evol.">
        <title>Functionally Structured Genomes in Lactobacillus kunkeei Colonizing the Honey Crop and Food Products of Honeybees and Stingless Bees.</title>
        <authorList>
            <person name="Tamarit D."/>
            <person name="Ellegaard K.M."/>
            <person name="Wikander J."/>
            <person name="Olofsson T."/>
            <person name="Vasquez A."/>
            <person name="Andersson S.G."/>
        </authorList>
    </citation>
    <scope>NUCLEOTIDE SEQUENCE [LARGE SCALE GENOMIC DNA]</scope>
    <source>
        <strain evidence="4 5">LAko</strain>
    </source>
</reference>
<keyword evidence="5" id="KW-1185">Reference proteome</keyword>
<dbReference type="InterPro" id="IPR008278">
    <property type="entry name" value="4-PPantetheinyl_Trfase_dom"/>
</dbReference>
<dbReference type="GO" id="GO:0000287">
    <property type="term" value="F:magnesium ion binding"/>
    <property type="evidence" value="ECO:0007669"/>
    <property type="project" value="InterPro"/>
</dbReference>
<dbReference type="InterPro" id="IPR037143">
    <property type="entry name" value="4-PPantetheinyl_Trfase_dom_sf"/>
</dbReference>
<evidence type="ECO:0000259" key="3">
    <source>
        <dbReference type="Pfam" id="PF01648"/>
    </source>
</evidence>
<gene>
    <name evidence="4" type="ORF">RZ71_02230</name>
</gene>
<sequence length="196" mass="22313">MLNNTEIFIDSIQNPKYQEIFKKADVDFTKYNKRQAIVGNLMLADYMGISIDELLHGDLFYYGDHGKPFLKSKQFQYNISNSYDLVILAVSDQEVGVDIEKLRPFTYKRITRAFTDNELNYLSNLDESVEGDETLKLWTIKEAALKLVGTGLSGKVKSVDIDVDTKESAKRLDRKIKLTDIEVADGYVGTLATYDD</sequence>
<dbReference type="Proteomes" id="UP000037778">
    <property type="component" value="Unassembled WGS sequence"/>
</dbReference>
<evidence type="ECO:0000313" key="5">
    <source>
        <dbReference type="Proteomes" id="UP000037778"/>
    </source>
</evidence>
<comment type="similarity">
    <text evidence="1">Belongs to the P-Pant transferase superfamily. Gsp/Sfp/HetI/AcpT family.</text>
</comment>
<dbReference type="PANTHER" id="PTHR12215:SF10">
    <property type="entry name" value="L-AMINOADIPATE-SEMIALDEHYDE DEHYDROGENASE-PHOSPHOPANTETHEINYL TRANSFERASE"/>
    <property type="match status" value="1"/>
</dbReference>
<dbReference type="GO" id="GO:0008897">
    <property type="term" value="F:holo-[acyl-carrier-protein] synthase activity"/>
    <property type="evidence" value="ECO:0007669"/>
    <property type="project" value="InterPro"/>
</dbReference>
<evidence type="ECO:0000256" key="2">
    <source>
        <dbReference type="ARBA" id="ARBA00022679"/>
    </source>
</evidence>
<organism evidence="4 5">
    <name type="scientific">Apilactobacillus kunkeei</name>
    <dbReference type="NCBI Taxonomy" id="148814"/>
    <lineage>
        <taxon>Bacteria</taxon>
        <taxon>Bacillati</taxon>
        <taxon>Bacillota</taxon>
        <taxon>Bacilli</taxon>
        <taxon>Lactobacillales</taxon>
        <taxon>Lactobacillaceae</taxon>
        <taxon>Apilactobacillus</taxon>
    </lineage>
</organism>
<dbReference type="InterPro" id="IPR050559">
    <property type="entry name" value="P-Pant_transferase_sf"/>
</dbReference>
<accession>A0A0M9DC28</accession>
<dbReference type="Pfam" id="PF01648">
    <property type="entry name" value="ACPS"/>
    <property type="match status" value="1"/>
</dbReference>
<dbReference type="RefSeq" id="WP_053792049.1">
    <property type="nucleotide sequence ID" value="NZ_JXCY01000007.1"/>
</dbReference>
<name>A0A0M9DC28_9LACO</name>
<evidence type="ECO:0000313" key="4">
    <source>
        <dbReference type="EMBL" id="KOY75802.1"/>
    </source>
</evidence>
<dbReference type="GO" id="GO:0005829">
    <property type="term" value="C:cytosol"/>
    <property type="evidence" value="ECO:0007669"/>
    <property type="project" value="TreeGrafter"/>
</dbReference>
<dbReference type="EMBL" id="JXCY01000007">
    <property type="protein sequence ID" value="KOY75802.1"/>
    <property type="molecule type" value="Genomic_DNA"/>
</dbReference>
<dbReference type="Gene3D" id="3.90.470.20">
    <property type="entry name" value="4'-phosphopantetheinyl transferase domain"/>
    <property type="match status" value="2"/>
</dbReference>
<protein>
    <recommendedName>
        <fullName evidence="3">4'-phosphopantetheinyl transferase domain-containing protein</fullName>
    </recommendedName>
</protein>
<dbReference type="PANTHER" id="PTHR12215">
    <property type="entry name" value="PHOSPHOPANTETHEINE TRANSFERASE"/>
    <property type="match status" value="1"/>
</dbReference>
<dbReference type="PATRIC" id="fig|148814.8.peg.1148"/>
<evidence type="ECO:0000256" key="1">
    <source>
        <dbReference type="ARBA" id="ARBA00010990"/>
    </source>
</evidence>
<dbReference type="GO" id="GO:0019878">
    <property type="term" value="P:lysine biosynthetic process via aminoadipic acid"/>
    <property type="evidence" value="ECO:0007669"/>
    <property type="project" value="TreeGrafter"/>
</dbReference>
<dbReference type="SUPFAM" id="SSF56214">
    <property type="entry name" value="4'-phosphopantetheinyl transferase"/>
    <property type="match status" value="2"/>
</dbReference>
<comment type="caution">
    <text evidence="4">The sequence shown here is derived from an EMBL/GenBank/DDBJ whole genome shotgun (WGS) entry which is preliminary data.</text>
</comment>
<dbReference type="AlphaFoldDB" id="A0A0M9DC28"/>